<reference evidence="1 2" key="1">
    <citation type="submission" date="2019-05" db="EMBL/GenBank/DDBJ databases">
        <title>Chryseobacterium sp. isolated from King George Island, maritime Antarctica.</title>
        <authorList>
            <person name="Peng X."/>
        </authorList>
    </citation>
    <scope>NUCLEOTIDE SEQUENCE [LARGE SCALE GENOMIC DNA]</scope>
    <source>
        <strain evidence="1 2">7-3A</strain>
    </source>
</reference>
<protein>
    <submittedName>
        <fullName evidence="1">DUF1573 domain-containing protein</fullName>
    </submittedName>
</protein>
<evidence type="ECO:0000313" key="1">
    <source>
        <dbReference type="EMBL" id="QOW11351.1"/>
    </source>
</evidence>
<organism evidence="1 2">
    <name type="scientific">Kaistella flava</name>
    <name type="common">ex Peng et al. 2021</name>
    <dbReference type="NCBI Taxonomy" id="2038776"/>
    <lineage>
        <taxon>Bacteria</taxon>
        <taxon>Pseudomonadati</taxon>
        <taxon>Bacteroidota</taxon>
        <taxon>Flavobacteriia</taxon>
        <taxon>Flavobacteriales</taxon>
        <taxon>Weeksellaceae</taxon>
        <taxon>Chryseobacterium group</taxon>
        <taxon>Kaistella</taxon>
    </lineage>
</organism>
<dbReference type="Gene3D" id="2.60.40.10">
    <property type="entry name" value="Immunoglobulins"/>
    <property type="match status" value="1"/>
</dbReference>
<dbReference type="InterPro" id="IPR013783">
    <property type="entry name" value="Ig-like_fold"/>
</dbReference>
<dbReference type="RefSeq" id="WP_193811533.1">
    <property type="nucleotide sequence ID" value="NZ_CP040442.1"/>
</dbReference>
<name>A0A7M2YB21_9FLAO</name>
<dbReference type="KEGG" id="kfa:Q73A0000_13775"/>
<dbReference type="PROSITE" id="PS51257">
    <property type="entry name" value="PROKAR_LIPOPROTEIN"/>
    <property type="match status" value="1"/>
</dbReference>
<dbReference type="EMBL" id="CP040442">
    <property type="protein sequence ID" value="QOW11351.1"/>
    <property type="molecule type" value="Genomic_DNA"/>
</dbReference>
<keyword evidence="2" id="KW-1185">Reference proteome</keyword>
<sequence length="159" mass="17259">MKNFIKIAPLVVALALVSCKKDQTADQLVIEEGTAQTAAPVIDSHEDMVKEAQSKPLTNLVLSEAQFDFGKIKKGDQKEHTYEVTNTGENPLIISQVKPGCGCTVPDYTKEPILPGQKGKITLKFDSSNFDGLVNKQAEVYANVERAPIVIGFSADIQP</sequence>
<proteinExistence type="predicted"/>
<dbReference type="InterPro" id="IPR011467">
    <property type="entry name" value="DUF1573"/>
</dbReference>
<dbReference type="PANTHER" id="PTHR37833">
    <property type="entry name" value="LIPOPROTEIN-RELATED"/>
    <property type="match status" value="1"/>
</dbReference>
<accession>A0A7M2YB21</accession>
<evidence type="ECO:0000313" key="2">
    <source>
        <dbReference type="Proteomes" id="UP000594195"/>
    </source>
</evidence>
<dbReference type="AlphaFoldDB" id="A0A7M2YB21"/>
<dbReference type="Pfam" id="PF07610">
    <property type="entry name" value="DUF1573"/>
    <property type="match status" value="1"/>
</dbReference>
<gene>
    <name evidence="1" type="ORF">Q73A0000_13775</name>
</gene>
<dbReference type="PANTHER" id="PTHR37833:SF1">
    <property type="entry name" value="SIGNAL PEPTIDE PROTEIN"/>
    <property type="match status" value="1"/>
</dbReference>
<dbReference type="Proteomes" id="UP000594195">
    <property type="component" value="Chromosome"/>
</dbReference>